<dbReference type="SUPFAM" id="SSF53335">
    <property type="entry name" value="S-adenosyl-L-methionine-dependent methyltransferases"/>
    <property type="match status" value="1"/>
</dbReference>
<dbReference type="AlphaFoldDB" id="A0A7Z0D9T7"/>
<sequence length="250" mass="27289">MSTRPTPFGADSVRWALPHEGMRVLALGRLGGLAELASAAGCLVTALEGTAAEAQRMAGRVNGGAVRASDEDLPFAPHTFDRVLIGEGFAAGRSRARALPEIARVLRAGGRVVLALNSRDDTVPWVKRLARLVQQLDSTAMRGDYGTDAIEAIERSEHFAPAEHRTWRNWVPIDRRGLLDMVASRPTVQRQPEAERDRVLGEIAALYDSSARVPDPLLLPFQTVAWAATVDHSRLDLSHVTESVQIRIDH</sequence>
<dbReference type="GO" id="GO:0032259">
    <property type="term" value="P:methylation"/>
    <property type="evidence" value="ECO:0007669"/>
    <property type="project" value="UniProtKB-KW"/>
</dbReference>
<organism evidence="2 3">
    <name type="scientific">Naumannella cuiyingiana</name>
    <dbReference type="NCBI Taxonomy" id="1347891"/>
    <lineage>
        <taxon>Bacteria</taxon>
        <taxon>Bacillati</taxon>
        <taxon>Actinomycetota</taxon>
        <taxon>Actinomycetes</taxon>
        <taxon>Propionibacteriales</taxon>
        <taxon>Propionibacteriaceae</taxon>
        <taxon>Naumannella</taxon>
    </lineage>
</organism>
<protein>
    <submittedName>
        <fullName evidence="2">SAM-dependent methyltransferase</fullName>
    </submittedName>
</protein>
<evidence type="ECO:0000313" key="3">
    <source>
        <dbReference type="Proteomes" id="UP000527616"/>
    </source>
</evidence>
<evidence type="ECO:0000259" key="1">
    <source>
        <dbReference type="Pfam" id="PF08241"/>
    </source>
</evidence>
<dbReference type="InterPro" id="IPR013216">
    <property type="entry name" value="Methyltransf_11"/>
</dbReference>
<dbReference type="Pfam" id="PF08241">
    <property type="entry name" value="Methyltransf_11"/>
    <property type="match status" value="1"/>
</dbReference>
<dbReference type="InterPro" id="IPR029063">
    <property type="entry name" value="SAM-dependent_MTases_sf"/>
</dbReference>
<dbReference type="RefSeq" id="WP_179445213.1">
    <property type="nucleotide sequence ID" value="NZ_JACBZS010000001.1"/>
</dbReference>
<evidence type="ECO:0000313" key="2">
    <source>
        <dbReference type="EMBL" id="NYI71385.1"/>
    </source>
</evidence>
<dbReference type="Proteomes" id="UP000527616">
    <property type="component" value="Unassembled WGS sequence"/>
</dbReference>
<proteinExistence type="predicted"/>
<feature type="domain" description="Methyltransferase type 11" evidence="1">
    <location>
        <begin position="31"/>
        <end position="114"/>
    </location>
</feature>
<dbReference type="GO" id="GO:0008757">
    <property type="term" value="F:S-adenosylmethionine-dependent methyltransferase activity"/>
    <property type="evidence" value="ECO:0007669"/>
    <property type="project" value="InterPro"/>
</dbReference>
<accession>A0A7Z0D9T7</accession>
<keyword evidence="3" id="KW-1185">Reference proteome</keyword>
<dbReference type="Gene3D" id="3.40.50.150">
    <property type="entry name" value="Vaccinia Virus protein VP39"/>
    <property type="match status" value="1"/>
</dbReference>
<comment type="caution">
    <text evidence="2">The sequence shown here is derived from an EMBL/GenBank/DDBJ whole genome shotgun (WGS) entry which is preliminary data.</text>
</comment>
<dbReference type="CDD" id="cd02440">
    <property type="entry name" value="AdoMet_MTases"/>
    <property type="match status" value="1"/>
</dbReference>
<name>A0A7Z0D9T7_9ACTN</name>
<keyword evidence="2" id="KW-0808">Transferase</keyword>
<keyword evidence="2" id="KW-0489">Methyltransferase</keyword>
<gene>
    <name evidence="2" type="ORF">GGQ54_001945</name>
</gene>
<reference evidence="2 3" key="1">
    <citation type="submission" date="2020-07" db="EMBL/GenBank/DDBJ databases">
        <title>Sequencing the genomes of 1000 actinobacteria strains.</title>
        <authorList>
            <person name="Klenk H.-P."/>
        </authorList>
    </citation>
    <scope>NUCLEOTIDE SEQUENCE [LARGE SCALE GENOMIC DNA]</scope>
    <source>
        <strain evidence="2 3">DSM 103164</strain>
    </source>
</reference>
<dbReference type="EMBL" id="JACBZS010000001">
    <property type="protein sequence ID" value="NYI71385.1"/>
    <property type="molecule type" value="Genomic_DNA"/>
</dbReference>